<evidence type="ECO:0000256" key="1">
    <source>
        <dbReference type="SAM" id="MobiDB-lite"/>
    </source>
</evidence>
<gene>
    <name evidence="2" type="ORF">FOMG_10986</name>
</gene>
<protein>
    <submittedName>
        <fullName evidence="2">Uncharacterized protein</fullName>
    </submittedName>
</protein>
<proteinExistence type="predicted"/>
<organism evidence="2">
    <name type="scientific">Fusarium oxysporum f. sp. melonis 26406</name>
    <dbReference type="NCBI Taxonomy" id="1089452"/>
    <lineage>
        <taxon>Eukaryota</taxon>
        <taxon>Fungi</taxon>
        <taxon>Dikarya</taxon>
        <taxon>Ascomycota</taxon>
        <taxon>Pezizomycotina</taxon>
        <taxon>Sordariomycetes</taxon>
        <taxon>Hypocreomycetidae</taxon>
        <taxon>Hypocreales</taxon>
        <taxon>Nectriaceae</taxon>
        <taxon>Fusarium</taxon>
        <taxon>Fusarium oxysporum species complex</taxon>
    </lineage>
</organism>
<feature type="compositionally biased region" description="Polar residues" evidence="1">
    <location>
        <begin position="84"/>
        <end position="93"/>
    </location>
</feature>
<reference evidence="2" key="1">
    <citation type="submission" date="2012-04" db="EMBL/GenBank/DDBJ databases">
        <title>The Genome Sequence of Fusarium oxysporum melonis.</title>
        <authorList>
            <consortium name="The Broad Institute Genome Sequencing Platform"/>
            <person name="Ma L.-J."/>
            <person name="Gale L.R."/>
            <person name="Schwartz D.C."/>
            <person name="Zhou S."/>
            <person name="Corby-Kistler H."/>
            <person name="Young S.K."/>
            <person name="Zeng Q."/>
            <person name="Gargeya S."/>
            <person name="Fitzgerald M."/>
            <person name="Haas B."/>
            <person name="Abouelleil A."/>
            <person name="Alvarado L."/>
            <person name="Arachchi H.M."/>
            <person name="Berlin A."/>
            <person name="Brown A."/>
            <person name="Chapman S.B."/>
            <person name="Chen Z."/>
            <person name="Dunbar C."/>
            <person name="Freedman E."/>
            <person name="Gearin G."/>
            <person name="Goldberg J."/>
            <person name="Griggs A."/>
            <person name="Gujja S."/>
            <person name="Heiman D."/>
            <person name="Howarth C."/>
            <person name="Larson L."/>
            <person name="Lui A."/>
            <person name="MacDonald P.J.P."/>
            <person name="Montmayeur A."/>
            <person name="Murphy C."/>
            <person name="Neiman D."/>
            <person name="Pearson M."/>
            <person name="Priest M."/>
            <person name="Roberts A."/>
            <person name="Saif S."/>
            <person name="Shea T."/>
            <person name="Shenoy N."/>
            <person name="Sisk P."/>
            <person name="Stolte C."/>
            <person name="Sykes S."/>
            <person name="Wortman J."/>
            <person name="Nusbaum C."/>
            <person name="Birren B."/>
        </authorList>
    </citation>
    <scope>NUCLEOTIDE SEQUENCE</scope>
    <source>
        <strain evidence="2">26406</strain>
    </source>
</reference>
<dbReference type="HOGENOM" id="CLU_188550_0_0_1"/>
<dbReference type="Proteomes" id="UP000030703">
    <property type="component" value="Unassembled WGS sequence"/>
</dbReference>
<feature type="region of interest" description="Disordered" evidence="1">
    <location>
        <begin position="60"/>
        <end position="93"/>
    </location>
</feature>
<reference evidence="2" key="2">
    <citation type="submission" date="2012-05" db="EMBL/GenBank/DDBJ databases">
        <title>Annotation of the Genome Sequence of Fusarium oxysporum f. sp. melonis 26406.</title>
        <authorList>
            <consortium name="The Broad Institute Genomics Platform"/>
            <person name="Ma L.-J."/>
            <person name="Corby-Kistler H."/>
            <person name="Broz K."/>
            <person name="Gale L.R."/>
            <person name="Jonkers W."/>
            <person name="O'Donnell K."/>
            <person name="Ploetz R."/>
            <person name="Steinberg C."/>
            <person name="Schwartz D.C."/>
            <person name="VanEtten H."/>
            <person name="Zhou S."/>
            <person name="Young S.K."/>
            <person name="Zeng Q."/>
            <person name="Gargeya S."/>
            <person name="Fitzgerald M."/>
            <person name="Abouelleil A."/>
            <person name="Alvarado L."/>
            <person name="Chapman S.B."/>
            <person name="Gainer-Dewar J."/>
            <person name="Goldberg J."/>
            <person name="Griggs A."/>
            <person name="Gujja S."/>
            <person name="Hansen M."/>
            <person name="Howarth C."/>
            <person name="Imamovic A."/>
            <person name="Ireland A."/>
            <person name="Larimer J."/>
            <person name="McCowan C."/>
            <person name="Murphy C."/>
            <person name="Pearson M."/>
            <person name="Poon T.W."/>
            <person name="Priest M."/>
            <person name="Roberts A."/>
            <person name="Saif S."/>
            <person name="Shea T."/>
            <person name="Sykes S."/>
            <person name="Wortman J."/>
            <person name="Nusbaum C."/>
            <person name="Birren B."/>
        </authorList>
    </citation>
    <scope>NUCLEOTIDE SEQUENCE</scope>
    <source>
        <strain evidence="2">26406</strain>
    </source>
</reference>
<sequence>MHQMKRPNKERKSRIDFIKELPATSRKPETRDAIIKSIAGGLMSSVQLDLRDLRDLRKGLLQPQTRQRKPEQKKAVAWRRGTKSYGSRSQSII</sequence>
<dbReference type="AlphaFoldDB" id="X0AKW4"/>
<accession>X0AKW4</accession>
<evidence type="ECO:0000313" key="2">
    <source>
        <dbReference type="EMBL" id="EXK33746.1"/>
    </source>
</evidence>
<name>X0AKW4_FUSOX</name>
<dbReference type="VEuPathDB" id="FungiDB:FOMG_10986"/>
<dbReference type="EMBL" id="JH659336">
    <property type="protein sequence ID" value="EXK33746.1"/>
    <property type="molecule type" value="Genomic_DNA"/>
</dbReference>